<dbReference type="EMBL" id="FMZZ01000018">
    <property type="protein sequence ID" value="SDD79519.1"/>
    <property type="molecule type" value="Genomic_DNA"/>
</dbReference>
<proteinExistence type="predicted"/>
<dbReference type="PANTHER" id="PTHR43422">
    <property type="entry name" value="THIAMINE THIAZOLE SYNTHASE"/>
    <property type="match status" value="1"/>
</dbReference>
<dbReference type="STRING" id="1271860.SAMN05216174_11836"/>
<dbReference type="PRINTS" id="PR00420">
    <property type="entry name" value="RNGMNOXGNASE"/>
</dbReference>
<evidence type="ECO:0000313" key="2">
    <source>
        <dbReference type="EMBL" id="SDD79519.1"/>
    </source>
</evidence>
<evidence type="ECO:0000259" key="1">
    <source>
        <dbReference type="Pfam" id="PF01494"/>
    </source>
</evidence>
<dbReference type="AlphaFoldDB" id="A0A1G6XMQ9"/>
<dbReference type="Pfam" id="PF01494">
    <property type="entry name" value="FAD_binding_3"/>
    <property type="match status" value="1"/>
</dbReference>
<dbReference type="InterPro" id="IPR002938">
    <property type="entry name" value="FAD-bd"/>
</dbReference>
<protein>
    <submittedName>
        <fullName evidence="2">2-polyprenyl-6-methoxyphenol hydroxylase</fullName>
    </submittedName>
</protein>
<dbReference type="GO" id="GO:0071949">
    <property type="term" value="F:FAD binding"/>
    <property type="evidence" value="ECO:0007669"/>
    <property type="project" value="InterPro"/>
</dbReference>
<name>A0A1G6XMQ9_9PSEU</name>
<dbReference type="InterPro" id="IPR036188">
    <property type="entry name" value="FAD/NAD-bd_sf"/>
</dbReference>
<dbReference type="SUPFAM" id="SSF51905">
    <property type="entry name" value="FAD/NAD(P)-binding domain"/>
    <property type="match status" value="1"/>
</dbReference>
<dbReference type="Gene3D" id="3.50.50.60">
    <property type="entry name" value="FAD/NAD(P)-binding domain"/>
    <property type="match status" value="1"/>
</dbReference>
<feature type="domain" description="FAD-binding" evidence="1">
    <location>
        <begin position="58"/>
        <end position="393"/>
    </location>
</feature>
<organism evidence="2 3">
    <name type="scientific">Actinokineospora iranica</name>
    <dbReference type="NCBI Taxonomy" id="1271860"/>
    <lineage>
        <taxon>Bacteria</taxon>
        <taxon>Bacillati</taxon>
        <taxon>Actinomycetota</taxon>
        <taxon>Actinomycetes</taxon>
        <taxon>Pseudonocardiales</taxon>
        <taxon>Pseudonocardiaceae</taxon>
        <taxon>Actinokineospora</taxon>
    </lineage>
</organism>
<gene>
    <name evidence="2" type="ORF">SAMN05216174_11836</name>
</gene>
<sequence>MCHGCGMRGVADAVGASLSSVSKVSKVSKVPSAASLSSVVRGRWPLRVGAGRAEWRHAVVVGAGIAGLSAARVLADRFERVTLVEQDTVDADTEYRGGVPQARHTHALLARGAAILEELFPGLRAELAGRGAPVFDLGESGRLLLPTGWAPRGAIGVPIQSATRAALEAGIRRRVMANPAVTVLGGVRVDGLCWDGDRVTGVRGGGRTIEADLVVDASGRTSTLSTAALAEAGHPLPAERVVRGDLSYSSRLYRVPADFQADWTATACLTYAPGTRRGAVVFPVEGGRWLITLIGAGGEVTPADEAGFLAYARSLPNPHIADSVAAAEPVAPLYRVVKLNNRWTLFHRAPRWPERLLCVGDVVCALNPVYGQGMTVAAMQALALRGLLADHARRGDLTGLARRFQRQAARDLRLPWLMATSSDLAWNLDEAAAHTRVAHWYFDRVLDLIPRDRDLFRRFYLTAHMAASPAALLHPRVVAAIAANSVRRLGSAA</sequence>
<evidence type="ECO:0000313" key="3">
    <source>
        <dbReference type="Proteomes" id="UP000199501"/>
    </source>
</evidence>
<dbReference type="PANTHER" id="PTHR43422:SF3">
    <property type="entry name" value="THIAMINE THIAZOLE SYNTHASE"/>
    <property type="match status" value="1"/>
</dbReference>
<accession>A0A1G6XMQ9</accession>
<dbReference type="OrthoDB" id="9790035at2"/>
<keyword evidence="3" id="KW-1185">Reference proteome</keyword>
<dbReference type="Proteomes" id="UP000199501">
    <property type="component" value="Unassembled WGS sequence"/>
</dbReference>
<reference evidence="3" key="1">
    <citation type="submission" date="2016-10" db="EMBL/GenBank/DDBJ databases">
        <authorList>
            <person name="Varghese N."/>
            <person name="Submissions S."/>
        </authorList>
    </citation>
    <scope>NUCLEOTIDE SEQUENCE [LARGE SCALE GENOMIC DNA]</scope>
    <source>
        <strain evidence="3">IBRC-M 10403</strain>
    </source>
</reference>